<dbReference type="SUPFAM" id="SSF50969">
    <property type="entry name" value="YVTN repeat-like/Quinoprotein amine dehydrogenase"/>
    <property type="match status" value="1"/>
</dbReference>
<name>A0ABN1GVS5_9CAUL</name>
<keyword evidence="2" id="KW-1185">Reference proteome</keyword>
<proteinExistence type="predicted"/>
<accession>A0ABN1GVS5</accession>
<sequence length="473" mass="51113">MPFDLRPDRRTLMAGGAAGMAFAGFSRSARAQTGQETYLNEVTGYGPLRADPHGLLDLPEGFSYRVVSQGGETMDDGLLVPGQFDGMGCIALEGTRVALVRNHELKGESASHRNWGPGGYRQERIGSVDKAKAYDTFKNGTVLPGGTTTVVYDMATGETVRQHLSLAGTSTNCAGGVTPWGSWLTCEETEEKPSNADVMREHGYVFEVPANATGLVEAVPLKAMGRFDHEAVAIDPSTGIVYLTEDRADGLFYRFIPNTPGRLVEGGKLQAMVFRGVPGADSSNHETRIWNVGDWKEVDWIDLQDVESPNDDLRKRGHADGAALVARGEGIHWGEGELYMTATSGGPIQRGQILRYVPSADEGRAGEGANPGRIQLFVETTDEKVMNMADNLTVAPWGHLVVCEDNYSSEIRNHLKGVTPDGKVYTIGRNVFRGNSEFCGACFSPDGTTLFVNIQFPGVTFAITGPWDSVRTA</sequence>
<dbReference type="Pfam" id="PF05787">
    <property type="entry name" value="PhoX"/>
    <property type="match status" value="1"/>
</dbReference>
<dbReference type="Proteomes" id="UP001501352">
    <property type="component" value="Unassembled WGS sequence"/>
</dbReference>
<evidence type="ECO:0000313" key="1">
    <source>
        <dbReference type="EMBL" id="GAA0621160.1"/>
    </source>
</evidence>
<evidence type="ECO:0000313" key="2">
    <source>
        <dbReference type="Proteomes" id="UP001501352"/>
    </source>
</evidence>
<dbReference type="InterPro" id="IPR006311">
    <property type="entry name" value="TAT_signal"/>
</dbReference>
<dbReference type="PANTHER" id="PTHR35399">
    <property type="entry name" value="SLR8030 PROTEIN"/>
    <property type="match status" value="1"/>
</dbReference>
<comment type="caution">
    <text evidence="1">The sequence shown here is derived from an EMBL/GenBank/DDBJ whole genome shotgun (WGS) entry which is preliminary data.</text>
</comment>
<dbReference type="RefSeq" id="WP_343792533.1">
    <property type="nucleotide sequence ID" value="NZ_BAAAGA010000003.1"/>
</dbReference>
<dbReference type="EMBL" id="BAAAGA010000003">
    <property type="protein sequence ID" value="GAA0621160.1"/>
    <property type="molecule type" value="Genomic_DNA"/>
</dbReference>
<dbReference type="PROSITE" id="PS51318">
    <property type="entry name" value="TAT"/>
    <property type="match status" value="1"/>
</dbReference>
<dbReference type="InterPro" id="IPR008557">
    <property type="entry name" value="PhoX"/>
</dbReference>
<dbReference type="InterPro" id="IPR011044">
    <property type="entry name" value="Quino_amine_DH_bsu"/>
</dbReference>
<gene>
    <name evidence="1" type="ORF">GCM10009422_16150</name>
</gene>
<organism evidence="1 2">
    <name type="scientific">Brevundimonas kwangchunensis</name>
    <dbReference type="NCBI Taxonomy" id="322163"/>
    <lineage>
        <taxon>Bacteria</taxon>
        <taxon>Pseudomonadati</taxon>
        <taxon>Pseudomonadota</taxon>
        <taxon>Alphaproteobacteria</taxon>
        <taxon>Caulobacterales</taxon>
        <taxon>Caulobacteraceae</taxon>
        <taxon>Brevundimonas</taxon>
    </lineage>
</organism>
<protein>
    <submittedName>
        <fullName evidence="1">PhoX family phosphatase</fullName>
    </submittedName>
</protein>
<dbReference type="PANTHER" id="PTHR35399:SF4">
    <property type="entry name" value="MEMBRANE PROTEIN"/>
    <property type="match status" value="1"/>
</dbReference>
<reference evidence="1 2" key="1">
    <citation type="journal article" date="2019" name="Int. J. Syst. Evol. Microbiol.">
        <title>The Global Catalogue of Microorganisms (GCM) 10K type strain sequencing project: providing services to taxonomists for standard genome sequencing and annotation.</title>
        <authorList>
            <consortium name="The Broad Institute Genomics Platform"/>
            <consortium name="The Broad Institute Genome Sequencing Center for Infectious Disease"/>
            <person name="Wu L."/>
            <person name="Ma J."/>
        </authorList>
    </citation>
    <scope>NUCLEOTIDE SEQUENCE [LARGE SCALE GENOMIC DNA]</scope>
    <source>
        <strain evidence="1 2">JCM 12928</strain>
    </source>
</reference>